<sequence length="144" mass="16842">MQISLEQIIQIIMAKLDNIELSMEDMKFRTNVALRILREEGLLTQDRINKAIKDEFEANNILEDNDQEIEEEKIEEISKGILNWVDNDLEEMKNKIKDYQDKMKKMMDEEEKNNISVAPADLLNRLDSMNNNNKKGKSGNIIMP</sequence>
<reference evidence="2 3" key="1">
    <citation type="submission" date="2018-05" db="EMBL/GenBank/DDBJ databases">
        <title>Genomic Encyclopedia of Type Strains, Phase IV (KMG-IV): sequencing the most valuable type-strain genomes for metagenomic binning, comparative biology and taxonomic classification.</title>
        <authorList>
            <person name="Goeker M."/>
        </authorList>
    </citation>
    <scope>NUCLEOTIDE SEQUENCE [LARGE SCALE GENOMIC DNA]</scope>
    <source>
        <strain evidence="2 3">DSM 24906</strain>
    </source>
</reference>
<accession>A0AA45C5F9</accession>
<keyword evidence="3" id="KW-1185">Reference proteome</keyword>
<dbReference type="EMBL" id="QGGI01000017">
    <property type="protein sequence ID" value="PWJ88745.1"/>
    <property type="molecule type" value="Genomic_DNA"/>
</dbReference>
<dbReference type="Proteomes" id="UP000245921">
    <property type="component" value="Unassembled WGS sequence"/>
</dbReference>
<proteinExistence type="predicted"/>
<name>A0AA45C5F9_9BACT</name>
<evidence type="ECO:0000313" key="3">
    <source>
        <dbReference type="Proteomes" id="UP000245921"/>
    </source>
</evidence>
<protein>
    <submittedName>
        <fullName evidence="2">Uncharacterized protein</fullName>
    </submittedName>
</protein>
<evidence type="ECO:0000256" key="1">
    <source>
        <dbReference type="SAM" id="Coils"/>
    </source>
</evidence>
<dbReference type="AlphaFoldDB" id="A0AA45C5F9"/>
<gene>
    <name evidence="2" type="ORF">C7380_11735</name>
</gene>
<comment type="caution">
    <text evidence="2">The sequence shown here is derived from an EMBL/GenBank/DDBJ whole genome shotgun (WGS) entry which is preliminary data.</text>
</comment>
<keyword evidence="1" id="KW-0175">Coiled coil</keyword>
<evidence type="ECO:0000313" key="2">
    <source>
        <dbReference type="EMBL" id="PWJ88745.1"/>
    </source>
</evidence>
<dbReference type="RefSeq" id="WP_109605763.1">
    <property type="nucleotide sequence ID" value="NZ_JAMHJO010000012.1"/>
</dbReference>
<feature type="coiled-coil region" evidence="1">
    <location>
        <begin position="82"/>
        <end position="109"/>
    </location>
</feature>
<organism evidence="2 3">
    <name type="scientific">Oceanotoga teriensis</name>
    <dbReference type="NCBI Taxonomy" id="515440"/>
    <lineage>
        <taxon>Bacteria</taxon>
        <taxon>Thermotogati</taxon>
        <taxon>Thermotogota</taxon>
        <taxon>Thermotogae</taxon>
        <taxon>Petrotogales</taxon>
        <taxon>Petrotogaceae</taxon>
        <taxon>Oceanotoga</taxon>
    </lineage>
</organism>